<organism evidence="8 9">
    <name type="scientific">Streptomyces pactum</name>
    <dbReference type="NCBI Taxonomy" id="68249"/>
    <lineage>
        <taxon>Bacteria</taxon>
        <taxon>Bacillati</taxon>
        <taxon>Actinomycetota</taxon>
        <taxon>Actinomycetes</taxon>
        <taxon>Kitasatosporales</taxon>
        <taxon>Streptomycetaceae</taxon>
        <taxon>Streptomyces</taxon>
    </lineage>
</organism>
<keyword evidence="9" id="KW-1185">Reference proteome</keyword>
<protein>
    <submittedName>
        <fullName evidence="8">Cytochrome P450</fullName>
    </submittedName>
</protein>
<reference evidence="8 9" key="1">
    <citation type="submission" date="2017-02" db="EMBL/GenBank/DDBJ databases">
        <title>Streptomyces pactum ACT12 Genome sequencing and assembly.</title>
        <authorList>
            <person name="Xue Q."/>
            <person name="Yan X."/>
            <person name="Jia L."/>
            <person name="Yan H."/>
        </authorList>
    </citation>
    <scope>NUCLEOTIDE SEQUENCE [LARGE SCALE GENOMIC DNA]</scope>
    <source>
        <strain evidence="8 9">ACT12</strain>
    </source>
</reference>
<evidence type="ECO:0000313" key="8">
    <source>
        <dbReference type="EMBL" id="AQS66350.1"/>
    </source>
</evidence>
<evidence type="ECO:0000256" key="4">
    <source>
        <dbReference type="ARBA" id="ARBA00023002"/>
    </source>
</evidence>
<dbReference type="PANTHER" id="PTHR46696">
    <property type="entry name" value="P450, PUTATIVE (EUROFUNG)-RELATED"/>
    <property type="match status" value="1"/>
</dbReference>
<keyword evidence="2 7" id="KW-0349">Heme</keyword>
<dbReference type="InterPro" id="IPR036396">
    <property type="entry name" value="Cyt_P450_sf"/>
</dbReference>
<dbReference type="InterPro" id="IPR017972">
    <property type="entry name" value="Cyt_P450_CS"/>
</dbReference>
<dbReference type="AlphaFoldDB" id="A0A1S6J3M0"/>
<comment type="similarity">
    <text evidence="1 7">Belongs to the cytochrome P450 family.</text>
</comment>
<evidence type="ECO:0000313" key="9">
    <source>
        <dbReference type="Proteomes" id="UP000189443"/>
    </source>
</evidence>
<dbReference type="KEGG" id="spac:B1H29_04885"/>
<dbReference type="GO" id="GO:0020037">
    <property type="term" value="F:heme binding"/>
    <property type="evidence" value="ECO:0007669"/>
    <property type="project" value="InterPro"/>
</dbReference>
<name>A0A1S6J3M0_9ACTN</name>
<dbReference type="RefSeq" id="WP_055419035.1">
    <property type="nucleotide sequence ID" value="NZ_CP019724.1"/>
</dbReference>
<dbReference type="FunFam" id="1.10.630.10:FF:000018">
    <property type="entry name" value="Cytochrome P450 monooxygenase"/>
    <property type="match status" value="1"/>
</dbReference>
<evidence type="ECO:0000256" key="5">
    <source>
        <dbReference type="ARBA" id="ARBA00023004"/>
    </source>
</evidence>
<dbReference type="GO" id="GO:0016705">
    <property type="term" value="F:oxidoreductase activity, acting on paired donors, with incorporation or reduction of molecular oxygen"/>
    <property type="evidence" value="ECO:0007669"/>
    <property type="project" value="InterPro"/>
</dbReference>
<keyword evidence="3 7" id="KW-0479">Metal-binding</keyword>
<dbReference type="CDD" id="cd11030">
    <property type="entry name" value="CYP105-like"/>
    <property type="match status" value="1"/>
</dbReference>
<dbReference type="SUPFAM" id="SSF48264">
    <property type="entry name" value="Cytochrome P450"/>
    <property type="match status" value="1"/>
</dbReference>
<keyword evidence="4 7" id="KW-0560">Oxidoreductase</keyword>
<evidence type="ECO:0000256" key="6">
    <source>
        <dbReference type="ARBA" id="ARBA00023033"/>
    </source>
</evidence>
<dbReference type="PANTHER" id="PTHR46696:SF1">
    <property type="entry name" value="CYTOCHROME P450 YJIB-RELATED"/>
    <property type="match status" value="1"/>
</dbReference>
<accession>A0A1S6J3M0</accession>
<keyword evidence="5 7" id="KW-0408">Iron</keyword>
<dbReference type="Proteomes" id="UP000189443">
    <property type="component" value="Chromosome"/>
</dbReference>
<dbReference type="PROSITE" id="PS00086">
    <property type="entry name" value="CYTOCHROME_P450"/>
    <property type="match status" value="1"/>
</dbReference>
<dbReference type="Gene3D" id="1.10.630.10">
    <property type="entry name" value="Cytochrome P450"/>
    <property type="match status" value="1"/>
</dbReference>
<dbReference type="PRINTS" id="PR00359">
    <property type="entry name" value="BP450"/>
</dbReference>
<keyword evidence="6 7" id="KW-0503">Monooxygenase</keyword>
<dbReference type="GO" id="GO:0004497">
    <property type="term" value="F:monooxygenase activity"/>
    <property type="evidence" value="ECO:0007669"/>
    <property type="project" value="UniProtKB-KW"/>
</dbReference>
<dbReference type="PRINTS" id="PR00385">
    <property type="entry name" value="P450"/>
</dbReference>
<dbReference type="EMBL" id="CP019724">
    <property type="protein sequence ID" value="AQS66350.1"/>
    <property type="molecule type" value="Genomic_DNA"/>
</dbReference>
<dbReference type="OrthoDB" id="3664945at2"/>
<dbReference type="Pfam" id="PF00067">
    <property type="entry name" value="p450"/>
    <property type="match status" value="1"/>
</dbReference>
<dbReference type="InterPro" id="IPR001128">
    <property type="entry name" value="Cyt_P450"/>
</dbReference>
<evidence type="ECO:0000256" key="2">
    <source>
        <dbReference type="ARBA" id="ARBA00022617"/>
    </source>
</evidence>
<gene>
    <name evidence="8" type="ORF">B1H29_04885</name>
</gene>
<evidence type="ECO:0000256" key="1">
    <source>
        <dbReference type="ARBA" id="ARBA00010617"/>
    </source>
</evidence>
<dbReference type="InterPro" id="IPR002397">
    <property type="entry name" value="Cyt_P450_B"/>
</dbReference>
<sequence length="396" mass="43302">MTRTSPEPVALPTVRSCPFDPPAELIRLSAETPLRPLAFPDGSVGWLATGHAVVRTVLNDARFSARTELLRMPVPYPWQATPAPPGFFVGMDAPEHTRYRKLLTGQFTVRRMKQLTPHIERITESFLDAMEEQGPPADLVQDFALPLPSLAICELLGVPYDARDSFQRHAATTVATDGTPEQMMTAHAALDELMLQTVAGKRAAPGDDIISGLVADGGLTDTEIAGVGKLLLVAGHETTANMLSLGAYALISKPDQLALLRADPGRMDSAVEELMRYLSIGQFGPLRAALEDVELAGQVVRKGDVVLTSIPAANRDPERFEHAHELDVSRSAAGHLTFGHGIHQCVGQHLARIEMRVGYSALFRRFPDLRPAVPTEELPLRSEMFIYGMHRFPVTW</sequence>
<evidence type="ECO:0000256" key="7">
    <source>
        <dbReference type="RuleBase" id="RU000461"/>
    </source>
</evidence>
<dbReference type="GO" id="GO:0005506">
    <property type="term" value="F:iron ion binding"/>
    <property type="evidence" value="ECO:0007669"/>
    <property type="project" value="InterPro"/>
</dbReference>
<proteinExistence type="inferred from homology"/>
<evidence type="ECO:0000256" key="3">
    <source>
        <dbReference type="ARBA" id="ARBA00022723"/>
    </source>
</evidence>